<protein>
    <submittedName>
        <fullName evidence="2">Uncharacterized protein</fullName>
    </submittedName>
</protein>
<dbReference type="Proteomes" id="UP001604336">
    <property type="component" value="Unassembled WGS sequence"/>
</dbReference>
<feature type="region of interest" description="Disordered" evidence="1">
    <location>
        <begin position="53"/>
        <end position="87"/>
    </location>
</feature>
<keyword evidence="3" id="KW-1185">Reference proteome</keyword>
<feature type="compositionally biased region" description="Polar residues" evidence="1">
    <location>
        <begin position="53"/>
        <end position="64"/>
    </location>
</feature>
<evidence type="ECO:0000313" key="3">
    <source>
        <dbReference type="Proteomes" id="UP001604336"/>
    </source>
</evidence>
<sequence length="110" mass="12528">MTSFRKSIENIYEISQDLGLLNVLLAFEDNELGQIISIVKKVDIGNEDIVMTTKSVGDEPNNSEPIKHPESTGSEDSDEEVTIHERFYPTRELQKGIEIRDPKIEHEPMD</sequence>
<accession>A0ABD1REZ3</accession>
<name>A0ABD1REZ3_9LAMI</name>
<organism evidence="2 3">
    <name type="scientific">Abeliophyllum distichum</name>
    <dbReference type="NCBI Taxonomy" id="126358"/>
    <lineage>
        <taxon>Eukaryota</taxon>
        <taxon>Viridiplantae</taxon>
        <taxon>Streptophyta</taxon>
        <taxon>Embryophyta</taxon>
        <taxon>Tracheophyta</taxon>
        <taxon>Spermatophyta</taxon>
        <taxon>Magnoliopsida</taxon>
        <taxon>eudicotyledons</taxon>
        <taxon>Gunneridae</taxon>
        <taxon>Pentapetalae</taxon>
        <taxon>asterids</taxon>
        <taxon>lamiids</taxon>
        <taxon>Lamiales</taxon>
        <taxon>Oleaceae</taxon>
        <taxon>Forsythieae</taxon>
        <taxon>Abeliophyllum</taxon>
    </lineage>
</organism>
<evidence type="ECO:0000313" key="2">
    <source>
        <dbReference type="EMBL" id="KAL2486532.1"/>
    </source>
</evidence>
<dbReference type="AlphaFoldDB" id="A0ABD1REZ3"/>
<dbReference type="EMBL" id="JBFOLK010000009">
    <property type="protein sequence ID" value="KAL2486532.1"/>
    <property type="molecule type" value="Genomic_DNA"/>
</dbReference>
<comment type="caution">
    <text evidence="2">The sequence shown here is derived from an EMBL/GenBank/DDBJ whole genome shotgun (WGS) entry which is preliminary data.</text>
</comment>
<reference evidence="3" key="1">
    <citation type="submission" date="2024-07" db="EMBL/GenBank/DDBJ databases">
        <title>Two chromosome-level genome assemblies of Korean endemic species Abeliophyllum distichum and Forsythia ovata (Oleaceae).</title>
        <authorList>
            <person name="Jang H."/>
        </authorList>
    </citation>
    <scope>NUCLEOTIDE SEQUENCE [LARGE SCALE GENOMIC DNA]</scope>
</reference>
<proteinExistence type="predicted"/>
<gene>
    <name evidence="2" type="ORF">Adt_31288</name>
</gene>
<evidence type="ECO:0000256" key="1">
    <source>
        <dbReference type="SAM" id="MobiDB-lite"/>
    </source>
</evidence>